<evidence type="ECO:0000256" key="9">
    <source>
        <dbReference type="RuleBase" id="RU361164"/>
    </source>
</evidence>
<evidence type="ECO:0000256" key="7">
    <source>
        <dbReference type="ARBA" id="ARBA00023295"/>
    </source>
</evidence>
<comment type="caution">
    <text evidence="11">The sequence shown here is derived from an EMBL/GenBank/DDBJ whole genome shotgun (WGS) entry which is preliminary data.</text>
</comment>
<comment type="catalytic activity">
    <reaction evidence="1">
        <text>Hydrolysis of (1-&gt;4)-beta-D-glucosidic linkages in cellulose and cellotetraose, releasing cellobiose from the non-reducing ends of the chains.</text>
        <dbReference type="EC" id="3.2.1.91"/>
    </reaction>
</comment>
<evidence type="ECO:0000256" key="1">
    <source>
        <dbReference type="ARBA" id="ARBA00001641"/>
    </source>
</evidence>
<dbReference type="EMBL" id="MU167328">
    <property type="protein sequence ID" value="KAG0143131.1"/>
    <property type="molecule type" value="Genomic_DNA"/>
</dbReference>
<reference evidence="11" key="1">
    <citation type="submission" date="2013-11" db="EMBL/GenBank/DDBJ databases">
        <title>Genome sequence of the fusiform rust pathogen reveals effectors for host alternation and coevolution with pine.</title>
        <authorList>
            <consortium name="DOE Joint Genome Institute"/>
            <person name="Smith K."/>
            <person name="Pendleton A."/>
            <person name="Kubisiak T."/>
            <person name="Anderson C."/>
            <person name="Salamov A."/>
            <person name="Aerts A."/>
            <person name="Riley R."/>
            <person name="Clum A."/>
            <person name="Lindquist E."/>
            <person name="Ence D."/>
            <person name="Campbell M."/>
            <person name="Kronenberg Z."/>
            <person name="Feau N."/>
            <person name="Dhillon B."/>
            <person name="Hamelin R."/>
            <person name="Burleigh J."/>
            <person name="Smith J."/>
            <person name="Yandell M."/>
            <person name="Nelson C."/>
            <person name="Grigoriev I."/>
            <person name="Davis J."/>
        </authorList>
    </citation>
    <scope>NUCLEOTIDE SEQUENCE</scope>
    <source>
        <strain evidence="11">G11</strain>
    </source>
</reference>
<organism evidence="11 12">
    <name type="scientific">Cronartium quercuum f. sp. fusiforme G11</name>
    <dbReference type="NCBI Taxonomy" id="708437"/>
    <lineage>
        <taxon>Eukaryota</taxon>
        <taxon>Fungi</taxon>
        <taxon>Dikarya</taxon>
        <taxon>Basidiomycota</taxon>
        <taxon>Pucciniomycotina</taxon>
        <taxon>Pucciniomycetes</taxon>
        <taxon>Pucciniales</taxon>
        <taxon>Coleosporiaceae</taxon>
        <taxon>Cronartium</taxon>
    </lineage>
</organism>
<evidence type="ECO:0000256" key="10">
    <source>
        <dbReference type="SAM" id="SignalP"/>
    </source>
</evidence>
<protein>
    <recommendedName>
        <fullName evidence="9">Glucanase</fullName>
        <ecNumber evidence="9">3.2.1.-</ecNumber>
    </recommendedName>
</protein>
<keyword evidence="5 9" id="KW-0136">Cellulose degradation</keyword>
<evidence type="ECO:0000256" key="2">
    <source>
        <dbReference type="ARBA" id="ARBA00006044"/>
    </source>
</evidence>
<evidence type="ECO:0000256" key="8">
    <source>
        <dbReference type="ARBA" id="ARBA00023326"/>
    </source>
</evidence>
<dbReference type="InterPro" id="IPR037019">
    <property type="entry name" value="Glyco_hydro_7_sf"/>
</dbReference>
<accession>A0A9P6NGE3</accession>
<feature type="chain" id="PRO_5040391532" description="Glucanase" evidence="10">
    <location>
        <begin position="19"/>
        <end position="461"/>
    </location>
</feature>
<dbReference type="GO" id="GO:0016162">
    <property type="term" value="F:cellulose 1,4-beta-cellobiosidase activity"/>
    <property type="evidence" value="ECO:0007669"/>
    <property type="project" value="UniProtKB-EC"/>
</dbReference>
<dbReference type="InterPro" id="IPR013320">
    <property type="entry name" value="ConA-like_dom_sf"/>
</dbReference>
<dbReference type="AlphaFoldDB" id="A0A9P6NGE3"/>
<dbReference type="PANTHER" id="PTHR33753">
    <property type="entry name" value="1,4-BETA-D-GLUCAN CELLOBIOHYDROLASE B"/>
    <property type="match status" value="1"/>
</dbReference>
<dbReference type="CDD" id="cd07999">
    <property type="entry name" value="GH7_CBH_EG"/>
    <property type="match status" value="1"/>
</dbReference>
<keyword evidence="4 9" id="KW-0378">Hydrolase</keyword>
<keyword evidence="6" id="KW-0119">Carbohydrate metabolism</keyword>
<proteinExistence type="inferred from homology"/>
<dbReference type="PRINTS" id="PR00734">
    <property type="entry name" value="GLHYDRLASE7"/>
</dbReference>
<dbReference type="Gene3D" id="2.70.100.10">
    <property type="entry name" value="Glycoside hydrolase, family 7, domain"/>
    <property type="match status" value="1"/>
</dbReference>
<keyword evidence="7 9" id="KW-0326">Glycosidase</keyword>
<dbReference type="Pfam" id="PF00840">
    <property type="entry name" value="Glyco_hydro_7"/>
    <property type="match status" value="1"/>
</dbReference>
<evidence type="ECO:0000256" key="4">
    <source>
        <dbReference type="ARBA" id="ARBA00022801"/>
    </source>
</evidence>
<dbReference type="SUPFAM" id="SSF49899">
    <property type="entry name" value="Concanavalin A-like lectins/glucanases"/>
    <property type="match status" value="1"/>
</dbReference>
<keyword evidence="8 9" id="KW-0624">Polysaccharide degradation</keyword>
<dbReference type="FunFam" id="2.70.100.10:FF:000001">
    <property type="entry name" value="Glucanase"/>
    <property type="match status" value="1"/>
</dbReference>
<name>A0A9P6NGE3_9BASI</name>
<dbReference type="OrthoDB" id="412382at2759"/>
<dbReference type="Proteomes" id="UP000886653">
    <property type="component" value="Unassembled WGS sequence"/>
</dbReference>
<sequence length="461" mass="50497">MHFVFSAVFFYLFTTTHAQLAGTQTPENRPKLDIQNCTKAGCTKISSSVTLDANWRWLHSASNSTNCYKGQDWDKSLCPNGEACAANCALDGADYTGTYGITTTGDGLKMKFISHGPYSVNVGSRVYLMDGDDKYAIFKLKNQEFSFDVDVSNLPCGLNGALYFAEMDPDGGKEKYPSNKAGAKYGTGYCDAQCPHDVKFIGGKANLENWVPSKTDINSGTGKLGSCCAEFDVWEANSVSQAFTSHSCTSKGPTICEGKACGDTPDNRYGGHCDKDGCDYATYRLGQKDFYGPNKTIDTTKKITVVTQFITHDNKTTGHLVEIRRLYLQDGKLIKNVRSGFKPLDRFDSISKKFCKAEKKLFGDKDDFSAKGGLKSMGRSMERGMVLVLSLWDDHTANMIWLDSNDPQDKNASLPGVARGTCDATSGDPKVVESKFPDASVEYSNIKFGELHSTYGNDQKS</sequence>
<evidence type="ECO:0000313" key="12">
    <source>
        <dbReference type="Proteomes" id="UP000886653"/>
    </source>
</evidence>
<feature type="signal peptide" evidence="10">
    <location>
        <begin position="1"/>
        <end position="18"/>
    </location>
</feature>
<dbReference type="PANTHER" id="PTHR33753:SF2">
    <property type="entry name" value="GLYCOSIDE HYDROLASE FAMILY 7 PROTEIN"/>
    <property type="match status" value="1"/>
</dbReference>
<evidence type="ECO:0000256" key="5">
    <source>
        <dbReference type="ARBA" id="ARBA00023001"/>
    </source>
</evidence>
<dbReference type="EC" id="3.2.1.-" evidence="9"/>
<dbReference type="InterPro" id="IPR001722">
    <property type="entry name" value="Glyco_hydro_7"/>
</dbReference>
<comment type="similarity">
    <text evidence="2 9">Belongs to the glycosyl hydrolase 7 (cellulase C) family.</text>
</comment>
<keyword evidence="12" id="KW-1185">Reference proteome</keyword>
<evidence type="ECO:0000256" key="3">
    <source>
        <dbReference type="ARBA" id="ARBA00022729"/>
    </source>
</evidence>
<dbReference type="GO" id="GO:0030245">
    <property type="term" value="P:cellulose catabolic process"/>
    <property type="evidence" value="ECO:0007669"/>
    <property type="project" value="UniProtKB-KW"/>
</dbReference>
<keyword evidence="3 10" id="KW-0732">Signal</keyword>
<evidence type="ECO:0000313" key="11">
    <source>
        <dbReference type="EMBL" id="KAG0143131.1"/>
    </source>
</evidence>
<evidence type="ECO:0000256" key="6">
    <source>
        <dbReference type="ARBA" id="ARBA00023277"/>
    </source>
</evidence>
<gene>
    <name evidence="11" type="ORF">CROQUDRAFT_135174</name>
</gene>